<organism evidence="1 2">
    <name type="scientific">Blautia hydrogenotrophica (strain DSM 10507 / JCM 14656 / S5a33)</name>
    <name type="common">Ruminococcus hydrogenotrophicus</name>
    <dbReference type="NCBI Taxonomy" id="476272"/>
    <lineage>
        <taxon>Bacteria</taxon>
        <taxon>Bacillati</taxon>
        <taxon>Bacillota</taxon>
        <taxon>Clostridia</taxon>
        <taxon>Lachnospirales</taxon>
        <taxon>Lachnospiraceae</taxon>
        <taxon>Blautia</taxon>
    </lineage>
</organism>
<evidence type="ECO:0000313" key="2">
    <source>
        <dbReference type="Proteomes" id="UP000003100"/>
    </source>
</evidence>
<dbReference type="EMBL" id="ACBZ01000066">
    <property type="protein sequence ID" value="EEG49751.1"/>
    <property type="molecule type" value="Genomic_DNA"/>
</dbReference>
<dbReference type="Proteomes" id="UP000003100">
    <property type="component" value="Unassembled WGS sequence"/>
</dbReference>
<gene>
    <name evidence="1" type="ORF">RUMHYD_01341</name>
</gene>
<comment type="caution">
    <text evidence="1">The sequence shown here is derived from an EMBL/GenBank/DDBJ whole genome shotgun (WGS) entry which is preliminary data.</text>
</comment>
<protein>
    <recommendedName>
        <fullName evidence="3">Metal-binding protein</fullName>
    </recommendedName>
</protein>
<dbReference type="Pfam" id="PF08901">
    <property type="entry name" value="DUF1847"/>
    <property type="match status" value="1"/>
</dbReference>
<keyword evidence="2" id="KW-1185">Reference proteome</keyword>
<dbReference type="InterPro" id="IPR014997">
    <property type="entry name" value="DUF1847"/>
</dbReference>
<evidence type="ECO:0008006" key="3">
    <source>
        <dbReference type="Google" id="ProtNLM"/>
    </source>
</evidence>
<proteinExistence type="predicted"/>
<dbReference type="GeneID" id="86820572"/>
<dbReference type="PATRIC" id="fig|476272.21.peg.2689"/>
<dbReference type="eggNOG" id="COG4887">
    <property type="taxonomic scope" value="Bacteria"/>
</dbReference>
<dbReference type="AlphaFoldDB" id="C0CKH1"/>
<dbReference type="RefSeq" id="WP_005947376.1">
    <property type="nucleotide sequence ID" value="NZ_CP136423.1"/>
</dbReference>
<sequence length="231" mass="26471">MHMISHGHDENKGSKTYAVQQEEKIGASTCADCRIHGCWEEKPKKLPGNCPGRKKELLEYSLKEYQKSENHRFFVTSSEIEKMGYGQWTRIRETIEFCKRMNYKKIGIAFCKGLREEAKVLVKIFRRHGFHVVAVMCKSGGVDKAQTGVEEEMKLHPGEFEAMCNPIFQATLLNEQETDFNLAVGLCVGHDSLFYKYSRAMVTTVITKDRVLAHNPVGALYCAESYYREKL</sequence>
<dbReference type="HOGENOM" id="CLU_091350_1_0_9"/>
<evidence type="ECO:0000313" key="1">
    <source>
        <dbReference type="EMBL" id="EEG49751.1"/>
    </source>
</evidence>
<accession>C0CKH1</accession>
<name>C0CKH1_BLAHS</name>
<reference evidence="1 2" key="1">
    <citation type="submission" date="2009-01" db="EMBL/GenBank/DDBJ databases">
        <authorList>
            <person name="Fulton L."/>
            <person name="Clifton S."/>
            <person name="Fulton B."/>
            <person name="Xu J."/>
            <person name="Minx P."/>
            <person name="Pepin K.H."/>
            <person name="Johnson M."/>
            <person name="Bhonagiri V."/>
            <person name="Nash W.E."/>
            <person name="Mardis E.R."/>
            <person name="Wilson R.K."/>
        </authorList>
    </citation>
    <scope>NUCLEOTIDE SEQUENCE [LARGE SCALE GENOMIC DNA]</scope>
    <source>
        <strain evidence="2">DSM 10507 / JCM 14656 / S5a33</strain>
    </source>
</reference>
<reference evidence="1 2" key="2">
    <citation type="submission" date="2009-02" db="EMBL/GenBank/DDBJ databases">
        <title>Draft genome sequence of Blautia hydrogenotrophica DSM 10507 (Ruminococcus hydrogenotrophicus DSM 10507).</title>
        <authorList>
            <person name="Sudarsanam P."/>
            <person name="Ley R."/>
            <person name="Guruge J."/>
            <person name="Turnbaugh P.J."/>
            <person name="Mahowald M."/>
            <person name="Liep D."/>
            <person name="Gordon J."/>
        </authorList>
    </citation>
    <scope>NUCLEOTIDE SEQUENCE [LARGE SCALE GENOMIC DNA]</scope>
    <source>
        <strain evidence="2">DSM 10507 / JCM 14656 / S5a33</strain>
    </source>
</reference>